<feature type="domain" description="HTH cro/C1-type" evidence="1">
    <location>
        <begin position="22"/>
        <end position="77"/>
    </location>
</feature>
<dbReference type="KEGG" id="stsi:A4E84_02820"/>
<dbReference type="Gene3D" id="1.10.260.40">
    <property type="entry name" value="lambda repressor-like DNA-binding domains"/>
    <property type="match status" value="1"/>
</dbReference>
<dbReference type="InterPro" id="IPR012349">
    <property type="entry name" value="Split_barrel_FMN-bd"/>
</dbReference>
<organism evidence="2 3">
    <name type="scientific">Streptomyces qaidamensis</name>
    <dbReference type="NCBI Taxonomy" id="1783515"/>
    <lineage>
        <taxon>Bacteria</taxon>
        <taxon>Bacillati</taxon>
        <taxon>Actinomycetota</taxon>
        <taxon>Actinomycetes</taxon>
        <taxon>Kitasatosporales</taxon>
        <taxon>Streptomycetaceae</taxon>
        <taxon>Streptomyces</taxon>
        <taxon>Streptomyces aurantiacus group</taxon>
    </lineage>
</organism>
<dbReference type="Gene3D" id="2.30.110.10">
    <property type="entry name" value="Electron Transport, Fmn-binding Protein, Chain A"/>
    <property type="match status" value="1"/>
</dbReference>
<keyword evidence="3" id="KW-1185">Reference proteome</keyword>
<dbReference type="PROSITE" id="PS50943">
    <property type="entry name" value="HTH_CROC1"/>
    <property type="match status" value="1"/>
</dbReference>
<dbReference type="STRING" id="1783515.A4E84_02820"/>
<dbReference type="InterPro" id="IPR001387">
    <property type="entry name" value="Cro/C1-type_HTH"/>
</dbReference>
<dbReference type="GO" id="GO:0003677">
    <property type="term" value="F:DNA binding"/>
    <property type="evidence" value="ECO:0007669"/>
    <property type="project" value="UniProtKB-KW"/>
</dbReference>
<evidence type="ECO:0000313" key="3">
    <source>
        <dbReference type="Proteomes" id="UP000076096"/>
    </source>
</evidence>
<dbReference type="EMBL" id="CP015098">
    <property type="protein sequence ID" value="AMW08547.1"/>
    <property type="molecule type" value="Genomic_DNA"/>
</dbReference>
<dbReference type="SUPFAM" id="SSF50475">
    <property type="entry name" value="FMN-binding split barrel"/>
    <property type="match status" value="1"/>
</dbReference>
<dbReference type="CDD" id="cd00093">
    <property type="entry name" value="HTH_XRE"/>
    <property type="match status" value="1"/>
</dbReference>
<dbReference type="RefSeq" id="WP_062925015.1">
    <property type="nucleotide sequence ID" value="NZ_CP015098.1"/>
</dbReference>
<evidence type="ECO:0000313" key="2">
    <source>
        <dbReference type="EMBL" id="AMW08547.1"/>
    </source>
</evidence>
<dbReference type="SMART" id="SM00530">
    <property type="entry name" value="HTH_XRE"/>
    <property type="match status" value="1"/>
</dbReference>
<dbReference type="Pfam" id="PF01381">
    <property type="entry name" value="HTH_3"/>
    <property type="match status" value="1"/>
</dbReference>
<protein>
    <submittedName>
        <fullName evidence="2">DNA-binding protein</fullName>
    </submittedName>
</protein>
<proteinExistence type="predicted"/>
<accession>A0A143BTG3</accession>
<reference evidence="3" key="1">
    <citation type="submission" date="2016-04" db="EMBL/GenBank/DDBJ databases">
        <authorList>
            <person name="Zhang B."/>
        </authorList>
    </citation>
    <scope>NUCLEOTIDE SEQUENCE [LARGE SCALE GENOMIC DNA]</scope>
    <source>
        <strain evidence="3">S10</strain>
    </source>
</reference>
<gene>
    <name evidence="2" type="ORF">A4E84_02820</name>
</gene>
<dbReference type="InterPro" id="IPR024747">
    <property type="entry name" value="Pyridox_Oxase-rel"/>
</dbReference>
<sequence length="225" mass="24099">MTERPSSHAVEGRPMGDLGRRIAQRRTELGLSRQETAARAGMSPAYLQYLEERPPADPGAGTLLRLAGALKTTVWHLTGGDTELPPGLGRAARTPRFTELTEAECRSLLSTHGVGRLAVPADAGPVVIPVNYSVVEGGIVFRTAPGTTPAQADGHQVAFEADRIDEAFSEGWSVLVRGPATTVTEPDEVALLEEQAYSTPWAGGRRDLWLRIEPVSVTGRRITVA</sequence>
<dbReference type="Proteomes" id="UP000076096">
    <property type="component" value="Chromosome"/>
</dbReference>
<name>A0A143BTG3_9ACTN</name>
<keyword evidence="2" id="KW-0238">DNA-binding</keyword>
<dbReference type="SUPFAM" id="SSF47413">
    <property type="entry name" value="lambda repressor-like DNA-binding domains"/>
    <property type="match status" value="1"/>
</dbReference>
<evidence type="ECO:0000259" key="1">
    <source>
        <dbReference type="PROSITE" id="PS50943"/>
    </source>
</evidence>
<dbReference type="Pfam" id="PF12900">
    <property type="entry name" value="Pyridox_ox_2"/>
    <property type="match status" value="1"/>
</dbReference>
<dbReference type="AlphaFoldDB" id="A0A143BTG3"/>
<dbReference type="InterPro" id="IPR010982">
    <property type="entry name" value="Lambda_DNA-bd_dom_sf"/>
</dbReference>